<reference evidence="1 2" key="1">
    <citation type="submission" date="2021-04" db="EMBL/GenBank/DDBJ databases">
        <authorList>
            <person name="Bliznina A."/>
        </authorList>
    </citation>
    <scope>NUCLEOTIDE SEQUENCE [LARGE SCALE GENOMIC DNA]</scope>
</reference>
<dbReference type="SUPFAM" id="SSF117281">
    <property type="entry name" value="Kelch motif"/>
    <property type="match status" value="1"/>
</dbReference>
<evidence type="ECO:0000313" key="1">
    <source>
        <dbReference type="EMBL" id="CAG5106485.1"/>
    </source>
</evidence>
<gene>
    <name evidence="1" type="ORF">OKIOD_LOCUS11630</name>
</gene>
<evidence type="ECO:0000313" key="2">
    <source>
        <dbReference type="Proteomes" id="UP001158576"/>
    </source>
</evidence>
<dbReference type="EMBL" id="OU015566">
    <property type="protein sequence ID" value="CAG5106485.1"/>
    <property type="molecule type" value="Genomic_DNA"/>
</dbReference>
<dbReference type="Proteomes" id="UP001158576">
    <property type="component" value="Chromosome 1"/>
</dbReference>
<accession>A0ABN7SSF2</accession>
<dbReference type="Gene3D" id="2.120.10.80">
    <property type="entry name" value="Kelch-type beta propeller"/>
    <property type="match status" value="1"/>
</dbReference>
<proteinExistence type="predicted"/>
<dbReference type="InterPro" id="IPR015915">
    <property type="entry name" value="Kelch-typ_b-propeller"/>
</dbReference>
<organism evidence="1 2">
    <name type="scientific">Oikopleura dioica</name>
    <name type="common">Tunicate</name>
    <dbReference type="NCBI Taxonomy" id="34765"/>
    <lineage>
        <taxon>Eukaryota</taxon>
        <taxon>Metazoa</taxon>
        <taxon>Chordata</taxon>
        <taxon>Tunicata</taxon>
        <taxon>Appendicularia</taxon>
        <taxon>Copelata</taxon>
        <taxon>Oikopleuridae</taxon>
        <taxon>Oikopleura</taxon>
    </lineage>
</organism>
<sequence>MDLCLKSSSPFLGNYDSCYESFRENVSSCPCVEDQTQKEPGDVSILSILHDVSQSYVMSGDGSSKISAEIEEQKRGQVMFAKHAIIKEKLYLFGTGTKIAILFECSVIEIAEKLIYNRDERAEALSITEGSQALICFSENSNECEIFDGRTSRRTLNSTFTHDLGGLGYYKGQPTSVGCQSTNNKKTETLTASGWTTLPDFPENYASHNLIGLKNGGMILVGGYNAVGYFSRIWQLKDNRWTKLGDLQTAHGLGSAIFTGNSIYVFPGGPKTENEHAIQRIDFTAGEDFLQTQIIGYHSGWYKYPILLETSAYYCRY</sequence>
<keyword evidence="2" id="KW-1185">Reference proteome</keyword>
<protein>
    <submittedName>
        <fullName evidence="1">Oidioi.mRNA.OKI2018_I69.chr1.g2865.t1.cds</fullName>
    </submittedName>
</protein>
<name>A0ABN7SSF2_OIKDI</name>